<evidence type="ECO:0000313" key="3">
    <source>
        <dbReference type="EMBL" id="KMZ75103.1"/>
    </source>
</evidence>
<dbReference type="OMA" id="YHMNVIL"/>
<dbReference type="Gene3D" id="3.30.70.100">
    <property type="match status" value="1"/>
</dbReference>
<sequence>MKAELSEDEESDMLDFLYTSQYHMNVILAISLGRIAEPGTNGYYTYAVYMRFQKKEDFVKFYNNSYYLGVVKYHVSPHCYGSISVDYESQVQDDILAIFR</sequence>
<keyword evidence="4" id="KW-1185">Reference proteome</keyword>
<dbReference type="InterPro" id="IPR013097">
    <property type="entry name" value="Dabb"/>
</dbReference>
<dbReference type="PANTHER" id="PTHR33178:SF5">
    <property type="entry name" value="EXPRESSED PROTEIN"/>
    <property type="match status" value="1"/>
</dbReference>
<reference evidence="4" key="1">
    <citation type="journal article" date="2016" name="Nature">
        <title>The genome of the seagrass Zostera marina reveals angiosperm adaptation to the sea.</title>
        <authorList>
            <person name="Olsen J.L."/>
            <person name="Rouze P."/>
            <person name="Verhelst B."/>
            <person name="Lin Y.-C."/>
            <person name="Bayer T."/>
            <person name="Collen J."/>
            <person name="Dattolo E."/>
            <person name="De Paoli E."/>
            <person name="Dittami S."/>
            <person name="Maumus F."/>
            <person name="Michel G."/>
            <person name="Kersting A."/>
            <person name="Lauritano C."/>
            <person name="Lohaus R."/>
            <person name="Toepel M."/>
            <person name="Tonon T."/>
            <person name="Vanneste K."/>
            <person name="Amirebrahimi M."/>
            <person name="Brakel J."/>
            <person name="Bostroem C."/>
            <person name="Chovatia M."/>
            <person name="Grimwood J."/>
            <person name="Jenkins J.W."/>
            <person name="Jueterbock A."/>
            <person name="Mraz A."/>
            <person name="Stam W.T."/>
            <person name="Tice H."/>
            <person name="Bornberg-Bauer E."/>
            <person name="Green P.J."/>
            <person name="Pearson G.A."/>
            <person name="Procaccini G."/>
            <person name="Duarte C.M."/>
            <person name="Schmutz J."/>
            <person name="Reusch T.B.H."/>
            <person name="Van de Peer Y."/>
        </authorList>
    </citation>
    <scope>NUCLEOTIDE SEQUENCE [LARGE SCALE GENOMIC DNA]</scope>
    <source>
        <strain evidence="4">cv. Finnish</strain>
    </source>
</reference>
<accession>A0A0K9Q1G5</accession>
<gene>
    <name evidence="3" type="ORF">ZOSMA_119G00010</name>
</gene>
<proteinExistence type="predicted"/>
<dbReference type="Proteomes" id="UP000036987">
    <property type="component" value="Unassembled WGS sequence"/>
</dbReference>
<dbReference type="AlphaFoldDB" id="A0A0K9Q1G5"/>
<dbReference type="PROSITE" id="PS51502">
    <property type="entry name" value="S_R_A_B_BARREL"/>
    <property type="match status" value="1"/>
</dbReference>
<feature type="domain" description="Stress-response A/B barrel" evidence="2">
    <location>
        <begin position="1"/>
        <end position="87"/>
    </location>
</feature>
<dbReference type="PANTHER" id="PTHR33178">
    <property type="match status" value="1"/>
</dbReference>
<dbReference type="Pfam" id="PF07876">
    <property type="entry name" value="Dabb"/>
    <property type="match status" value="1"/>
</dbReference>
<dbReference type="InterPro" id="IPR044662">
    <property type="entry name" value="HS1/DABB1-like"/>
</dbReference>
<evidence type="ECO:0000313" key="4">
    <source>
        <dbReference type="Proteomes" id="UP000036987"/>
    </source>
</evidence>
<dbReference type="OrthoDB" id="2016695at2759"/>
<protein>
    <recommendedName>
        <fullName evidence="2">Stress-response A/B barrel domain-containing protein</fullName>
    </recommendedName>
</protein>
<dbReference type="EMBL" id="LFYR01000215">
    <property type="protein sequence ID" value="KMZ75103.1"/>
    <property type="molecule type" value="Genomic_DNA"/>
</dbReference>
<name>A0A0K9Q1G5_ZOSMR</name>
<dbReference type="STRING" id="29655.A0A0K9Q1G5"/>
<dbReference type="InterPro" id="IPR011008">
    <property type="entry name" value="Dimeric_a/b-barrel"/>
</dbReference>
<evidence type="ECO:0000256" key="1">
    <source>
        <dbReference type="ARBA" id="ARBA00011738"/>
    </source>
</evidence>
<comment type="subunit">
    <text evidence="1">Homodimer.</text>
</comment>
<organism evidence="3 4">
    <name type="scientific">Zostera marina</name>
    <name type="common">Eelgrass</name>
    <dbReference type="NCBI Taxonomy" id="29655"/>
    <lineage>
        <taxon>Eukaryota</taxon>
        <taxon>Viridiplantae</taxon>
        <taxon>Streptophyta</taxon>
        <taxon>Embryophyta</taxon>
        <taxon>Tracheophyta</taxon>
        <taxon>Spermatophyta</taxon>
        <taxon>Magnoliopsida</taxon>
        <taxon>Liliopsida</taxon>
        <taxon>Zosteraceae</taxon>
        <taxon>Zostera</taxon>
    </lineage>
</organism>
<evidence type="ECO:0000259" key="2">
    <source>
        <dbReference type="PROSITE" id="PS51502"/>
    </source>
</evidence>
<comment type="caution">
    <text evidence="3">The sequence shown here is derived from an EMBL/GenBank/DDBJ whole genome shotgun (WGS) entry which is preliminary data.</text>
</comment>
<dbReference type="SUPFAM" id="SSF54909">
    <property type="entry name" value="Dimeric alpha+beta barrel"/>
    <property type="match status" value="1"/>
</dbReference>